<gene>
    <name evidence="8" type="ORF">MKZ38_009884</name>
</gene>
<keyword evidence="2" id="KW-0808">Transferase</keyword>
<evidence type="ECO:0000256" key="2">
    <source>
        <dbReference type="ARBA" id="ARBA00022679"/>
    </source>
</evidence>
<dbReference type="PROSITE" id="PS50011">
    <property type="entry name" value="PROTEIN_KINASE_DOM"/>
    <property type="match status" value="1"/>
</dbReference>
<dbReference type="GO" id="GO:0005634">
    <property type="term" value="C:nucleus"/>
    <property type="evidence" value="ECO:0007669"/>
    <property type="project" value="TreeGrafter"/>
</dbReference>
<protein>
    <submittedName>
        <fullName evidence="8">Kinase domain-containing protein</fullName>
    </submittedName>
</protein>
<dbReference type="PROSITE" id="PS00107">
    <property type="entry name" value="PROTEIN_KINASE_ATP"/>
    <property type="match status" value="1"/>
</dbReference>
<dbReference type="EMBL" id="JAKWBI020000080">
    <property type="protein sequence ID" value="KAJ2903485.1"/>
    <property type="molecule type" value="Genomic_DNA"/>
</dbReference>
<name>A0AAD5WUV0_9PEZI</name>
<feature type="domain" description="Protein kinase" evidence="7">
    <location>
        <begin position="141"/>
        <end position="477"/>
    </location>
</feature>
<sequence length="485" mass="54480">MQRLQGPKYSAIAFVSRLLIGRGSPTVPGPCLQLLLSETSLRTRLTRHSGAASFRWTTILPKTTHPLASYHYRDTTIPTGSISAARDNLKAKMGAQAPFDYGSFVDPDDEDDVEAEAEPRERYAQGLYYPVQIGDVVDGRYRIEHKLGWGGYSTVWLAHDTHQDKAVALKILIPGEGEAERRVQLGILEAVQDPSRLVTYQAAFYLPGVKGTQHMVLVYPLRGPSLRATLYRIPPVLRMAAAKHLLLALKSLHDAGFVHKDLNMGNVMWHIDPIDHWTTGEIYQQFGRPRKATLPEARGKPGELVEPMRVPVDMIRPQVYLGDFGLSFKYRDAGENTVQFPLPFCAPERLHGEAPSFASDMWSYTTVFASLYLGADVLWGNGIECISRVVGMIGPFPEHWKGYYSGGAITLDWWYDHSGRVAPPNMPLDTLEKKITHLRPNISSTERKHVLSLLYKGWSYVPERRVTARELLEDPSFKALLAIYE</sequence>
<dbReference type="InterPro" id="IPR051175">
    <property type="entry name" value="CLK_kinases"/>
</dbReference>
<dbReference type="PANTHER" id="PTHR45646">
    <property type="entry name" value="SERINE/THREONINE-PROTEIN KINASE DOA-RELATED"/>
    <property type="match status" value="1"/>
</dbReference>
<evidence type="ECO:0000313" key="8">
    <source>
        <dbReference type="EMBL" id="KAJ2903485.1"/>
    </source>
</evidence>
<dbReference type="SUPFAM" id="SSF56112">
    <property type="entry name" value="Protein kinase-like (PK-like)"/>
    <property type="match status" value="1"/>
</dbReference>
<organism evidence="8 9">
    <name type="scientific">Zalerion maritima</name>
    <dbReference type="NCBI Taxonomy" id="339359"/>
    <lineage>
        <taxon>Eukaryota</taxon>
        <taxon>Fungi</taxon>
        <taxon>Dikarya</taxon>
        <taxon>Ascomycota</taxon>
        <taxon>Pezizomycotina</taxon>
        <taxon>Sordariomycetes</taxon>
        <taxon>Lulworthiomycetidae</taxon>
        <taxon>Lulworthiales</taxon>
        <taxon>Lulworthiaceae</taxon>
        <taxon>Zalerion</taxon>
    </lineage>
</organism>
<dbReference type="Proteomes" id="UP001201980">
    <property type="component" value="Unassembled WGS sequence"/>
</dbReference>
<dbReference type="PANTHER" id="PTHR45646:SF11">
    <property type="entry name" value="SERINE_THREONINE-PROTEIN KINASE DOA"/>
    <property type="match status" value="1"/>
</dbReference>
<accession>A0AAD5WUV0</accession>
<evidence type="ECO:0000256" key="5">
    <source>
        <dbReference type="ARBA" id="ARBA00022840"/>
    </source>
</evidence>
<evidence type="ECO:0000256" key="1">
    <source>
        <dbReference type="ARBA" id="ARBA00022527"/>
    </source>
</evidence>
<keyword evidence="1" id="KW-0723">Serine/threonine-protein kinase</keyword>
<evidence type="ECO:0000256" key="3">
    <source>
        <dbReference type="ARBA" id="ARBA00022741"/>
    </source>
</evidence>
<evidence type="ECO:0000256" key="6">
    <source>
        <dbReference type="PROSITE-ProRule" id="PRU10141"/>
    </source>
</evidence>
<dbReference type="InterPro" id="IPR000719">
    <property type="entry name" value="Prot_kinase_dom"/>
</dbReference>
<dbReference type="InterPro" id="IPR011009">
    <property type="entry name" value="Kinase-like_dom_sf"/>
</dbReference>
<evidence type="ECO:0000256" key="4">
    <source>
        <dbReference type="ARBA" id="ARBA00022777"/>
    </source>
</evidence>
<dbReference type="Pfam" id="PF00069">
    <property type="entry name" value="Pkinase"/>
    <property type="match status" value="1"/>
</dbReference>
<keyword evidence="3 6" id="KW-0547">Nucleotide-binding</keyword>
<keyword evidence="4 8" id="KW-0418">Kinase</keyword>
<keyword evidence="5 6" id="KW-0067">ATP-binding</keyword>
<dbReference type="GO" id="GO:0005524">
    <property type="term" value="F:ATP binding"/>
    <property type="evidence" value="ECO:0007669"/>
    <property type="project" value="UniProtKB-UniRule"/>
</dbReference>
<dbReference type="SMART" id="SM00220">
    <property type="entry name" value="S_TKc"/>
    <property type="match status" value="1"/>
</dbReference>
<evidence type="ECO:0000313" key="9">
    <source>
        <dbReference type="Proteomes" id="UP001201980"/>
    </source>
</evidence>
<reference evidence="8" key="1">
    <citation type="submission" date="2022-07" db="EMBL/GenBank/DDBJ databases">
        <title>Draft genome sequence of Zalerion maritima ATCC 34329, a (micro)plastics degrading marine fungus.</title>
        <authorList>
            <person name="Paco A."/>
            <person name="Goncalves M.F.M."/>
            <person name="Rocha-Santos T.A.P."/>
            <person name="Alves A."/>
        </authorList>
    </citation>
    <scope>NUCLEOTIDE SEQUENCE</scope>
    <source>
        <strain evidence="8">ATCC 34329</strain>
    </source>
</reference>
<dbReference type="InterPro" id="IPR017441">
    <property type="entry name" value="Protein_kinase_ATP_BS"/>
</dbReference>
<proteinExistence type="predicted"/>
<dbReference type="Gene3D" id="1.10.510.10">
    <property type="entry name" value="Transferase(Phosphotransferase) domain 1"/>
    <property type="match status" value="1"/>
</dbReference>
<evidence type="ECO:0000259" key="7">
    <source>
        <dbReference type="PROSITE" id="PS50011"/>
    </source>
</evidence>
<dbReference type="GO" id="GO:0004674">
    <property type="term" value="F:protein serine/threonine kinase activity"/>
    <property type="evidence" value="ECO:0007669"/>
    <property type="project" value="UniProtKB-KW"/>
</dbReference>
<dbReference type="AlphaFoldDB" id="A0AAD5WUV0"/>
<feature type="binding site" evidence="6">
    <location>
        <position position="170"/>
    </location>
    <ligand>
        <name>ATP</name>
        <dbReference type="ChEBI" id="CHEBI:30616"/>
    </ligand>
</feature>
<dbReference type="Gene3D" id="3.30.200.20">
    <property type="entry name" value="Phosphorylase Kinase, domain 1"/>
    <property type="match status" value="1"/>
</dbReference>
<comment type="caution">
    <text evidence="8">The sequence shown here is derived from an EMBL/GenBank/DDBJ whole genome shotgun (WGS) entry which is preliminary data.</text>
</comment>
<keyword evidence="9" id="KW-1185">Reference proteome</keyword>